<accession>A0A1J5PR82</accession>
<reference evidence="1" key="1">
    <citation type="submission" date="2016-10" db="EMBL/GenBank/DDBJ databases">
        <title>Sequence of Gallionella enrichment culture.</title>
        <authorList>
            <person name="Poehlein A."/>
            <person name="Muehling M."/>
            <person name="Daniel R."/>
        </authorList>
    </citation>
    <scope>NUCLEOTIDE SEQUENCE</scope>
</reference>
<sequence>MSCTTQYRNCHRPEPMRNGFVLCCKNTVFDAPSQRRITSDCSDNGHLSEVIVRLIRSIAKLNDRIKTQIPIDRCLS</sequence>
<organism evidence="1">
    <name type="scientific">mine drainage metagenome</name>
    <dbReference type="NCBI Taxonomy" id="410659"/>
    <lineage>
        <taxon>unclassified sequences</taxon>
        <taxon>metagenomes</taxon>
        <taxon>ecological metagenomes</taxon>
    </lineage>
</organism>
<dbReference type="EMBL" id="MLJW01002657">
    <property type="protein sequence ID" value="OIQ74009.1"/>
    <property type="molecule type" value="Genomic_DNA"/>
</dbReference>
<gene>
    <name evidence="1" type="ORF">GALL_443470</name>
</gene>
<name>A0A1J5PR82_9ZZZZ</name>
<evidence type="ECO:0000313" key="1">
    <source>
        <dbReference type="EMBL" id="OIQ74009.1"/>
    </source>
</evidence>
<proteinExistence type="predicted"/>
<protein>
    <submittedName>
        <fullName evidence="1">Uncharacterized protein</fullName>
    </submittedName>
</protein>
<comment type="caution">
    <text evidence="1">The sequence shown here is derived from an EMBL/GenBank/DDBJ whole genome shotgun (WGS) entry which is preliminary data.</text>
</comment>
<dbReference type="AlphaFoldDB" id="A0A1J5PR82"/>